<evidence type="ECO:0000256" key="7">
    <source>
        <dbReference type="SAM" id="MobiDB-lite"/>
    </source>
</evidence>
<evidence type="ECO:0000256" key="8">
    <source>
        <dbReference type="SAM" id="Phobius"/>
    </source>
</evidence>
<dbReference type="Pfam" id="PF00083">
    <property type="entry name" value="Sugar_tr"/>
    <property type="match status" value="1"/>
</dbReference>
<dbReference type="AlphaFoldDB" id="A0A6H0XZU9"/>
<dbReference type="GO" id="GO:0005315">
    <property type="term" value="F:phosphate transmembrane transporter activity"/>
    <property type="evidence" value="ECO:0007669"/>
    <property type="project" value="InterPro"/>
</dbReference>
<accession>A0A6H0XZU9</accession>
<feature type="transmembrane region" description="Helical" evidence="8">
    <location>
        <begin position="48"/>
        <end position="78"/>
    </location>
</feature>
<feature type="transmembrane region" description="Helical" evidence="8">
    <location>
        <begin position="510"/>
        <end position="529"/>
    </location>
</feature>
<dbReference type="SUPFAM" id="SSF103473">
    <property type="entry name" value="MFS general substrate transporter"/>
    <property type="match status" value="1"/>
</dbReference>
<keyword evidence="4 8" id="KW-0812">Transmembrane</keyword>
<feature type="transmembrane region" description="Helical" evidence="8">
    <location>
        <begin position="436"/>
        <end position="457"/>
    </location>
</feature>
<dbReference type="InterPro" id="IPR036259">
    <property type="entry name" value="MFS_trans_sf"/>
</dbReference>
<dbReference type="InterPro" id="IPR005829">
    <property type="entry name" value="Sugar_transporter_CS"/>
</dbReference>
<organism evidence="10 11">
    <name type="scientific">Peltaster fructicola</name>
    <dbReference type="NCBI Taxonomy" id="286661"/>
    <lineage>
        <taxon>Eukaryota</taxon>
        <taxon>Fungi</taxon>
        <taxon>Dikarya</taxon>
        <taxon>Ascomycota</taxon>
        <taxon>Pezizomycotina</taxon>
        <taxon>Dothideomycetes</taxon>
        <taxon>Dothideomycetes incertae sedis</taxon>
        <taxon>Peltaster</taxon>
    </lineage>
</organism>
<dbReference type="PROSITE" id="PS50850">
    <property type="entry name" value="MFS"/>
    <property type="match status" value="1"/>
</dbReference>
<evidence type="ECO:0000256" key="3">
    <source>
        <dbReference type="ARBA" id="ARBA00022592"/>
    </source>
</evidence>
<dbReference type="InterPro" id="IPR020846">
    <property type="entry name" value="MFS_dom"/>
</dbReference>
<dbReference type="GO" id="GO:0006817">
    <property type="term" value="P:phosphate ion transport"/>
    <property type="evidence" value="ECO:0007669"/>
    <property type="project" value="UniProtKB-KW"/>
</dbReference>
<evidence type="ECO:0000256" key="6">
    <source>
        <dbReference type="ARBA" id="ARBA00023136"/>
    </source>
</evidence>
<evidence type="ECO:0000256" key="1">
    <source>
        <dbReference type="ARBA" id="ARBA00004141"/>
    </source>
</evidence>
<feature type="transmembrane region" description="Helical" evidence="8">
    <location>
        <begin position="142"/>
        <end position="165"/>
    </location>
</feature>
<keyword evidence="3" id="KW-0592">Phosphate transport</keyword>
<proteinExistence type="predicted"/>
<evidence type="ECO:0000256" key="4">
    <source>
        <dbReference type="ARBA" id="ARBA00022692"/>
    </source>
</evidence>
<dbReference type="InterPro" id="IPR005828">
    <property type="entry name" value="MFS_sugar_transport-like"/>
</dbReference>
<feature type="transmembrane region" description="Helical" evidence="8">
    <location>
        <begin position="333"/>
        <end position="353"/>
    </location>
</feature>
<dbReference type="Proteomes" id="UP000503462">
    <property type="component" value="Chromosome 4"/>
</dbReference>
<feature type="transmembrane region" description="Helical" evidence="8">
    <location>
        <begin position="186"/>
        <end position="208"/>
    </location>
</feature>
<evidence type="ECO:0000259" key="9">
    <source>
        <dbReference type="PROSITE" id="PS50850"/>
    </source>
</evidence>
<dbReference type="PANTHER" id="PTHR24064">
    <property type="entry name" value="SOLUTE CARRIER FAMILY 22 MEMBER"/>
    <property type="match status" value="1"/>
</dbReference>
<evidence type="ECO:0000313" key="10">
    <source>
        <dbReference type="EMBL" id="QIX00191.1"/>
    </source>
</evidence>
<dbReference type="GO" id="GO:0016020">
    <property type="term" value="C:membrane"/>
    <property type="evidence" value="ECO:0007669"/>
    <property type="project" value="UniProtKB-SubCell"/>
</dbReference>
<feature type="transmembrane region" description="Helical" evidence="8">
    <location>
        <begin position="373"/>
        <end position="396"/>
    </location>
</feature>
<dbReference type="InterPro" id="IPR004738">
    <property type="entry name" value="Phos_permease"/>
</dbReference>
<evidence type="ECO:0000256" key="5">
    <source>
        <dbReference type="ARBA" id="ARBA00022989"/>
    </source>
</evidence>
<dbReference type="CDD" id="cd17364">
    <property type="entry name" value="MFS_PhT"/>
    <property type="match status" value="1"/>
</dbReference>
<feature type="transmembrane region" description="Helical" evidence="8">
    <location>
        <begin position="240"/>
        <end position="258"/>
    </location>
</feature>
<comment type="subcellular location">
    <subcellularLocation>
        <location evidence="1">Membrane</location>
        <topology evidence="1">Multi-pass membrane protein</topology>
    </subcellularLocation>
</comment>
<dbReference type="PROSITE" id="PS00217">
    <property type="entry name" value="SUGAR_TRANSPORT_2"/>
    <property type="match status" value="1"/>
</dbReference>
<protein>
    <recommendedName>
        <fullName evidence="9">Major facilitator superfamily (MFS) profile domain-containing protein</fullName>
    </recommendedName>
</protein>
<dbReference type="EMBL" id="CP051142">
    <property type="protein sequence ID" value="QIX00191.1"/>
    <property type="molecule type" value="Genomic_DNA"/>
</dbReference>
<keyword evidence="2" id="KW-0813">Transport</keyword>
<sequence>MAARTAGGNSAFHNFHNDYAHIADPNERRRLALAEVDKAPFGWYHVRAIVVAGIGFFTDAYDIFAIGLVTAMMGIVFYQNGLIPSDAETAIKISTSCGTVIGQVGFGTLADIVGRKRMYGLELIIIIFATLAQALSSPSPAITFTGIIFFWRTLMGIGIGGDYPLSSIITSEFATTKWRGAMMGSVFAMQGIGQFAAGIMVLIVTAGFQNSLSLATGSSTNNVYTACSNTYACREAVDKMWRVVIGFGAVPGCIALYYRLTIPETPRYTFDVSRDVVKGGSDVKAYLSSKPEGVPDEVTRVQAMREAAPQLEIPKASWADFFRHYSQWKYGKVLLGTAGSWFFLDVAFYGVGLNNGTILTAINFSGGGNAYQVFYNTAVGNLILVVAGAIPGYWVTVALCDTIGRKPIQLMGFTLLTVFFCIWGFAYYQISAGGKLALFVLCNFFFNFGPNATTFIVPGECFPTRYRSTSHGLSAASGKVGAIIAQALIGPLRTRGYVAGASDTSPWLNHVLEIFALFMLLGIFTTLLIPETKRKTLEQLAGEVPGTPEYDPRLSGRPDYMPEQQRKTSDPSEEVAAGEKA</sequence>
<feature type="domain" description="Major facilitator superfamily (MFS) profile" evidence="9">
    <location>
        <begin position="48"/>
        <end position="534"/>
    </location>
</feature>
<reference evidence="10 11" key="1">
    <citation type="journal article" date="2016" name="Sci. Rep.">
        <title>Peltaster fructicola genome reveals evolution from an invasive phytopathogen to an ectophytic parasite.</title>
        <authorList>
            <person name="Xu C."/>
            <person name="Chen H."/>
            <person name="Gleason M.L."/>
            <person name="Xu J.R."/>
            <person name="Liu H."/>
            <person name="Zhang R."/>
            <person name="Sun G."/>
        </authorList>
    </citation>
    <scope>NUCLEOTIDE SEQUENCE [LARGE SCALE GENOMIC DNA]</scope>
    <source>
        <strain evidence="10 11">LNHT1506</strain>
    </source>
</reference>
<feature type="transmembrane region" description="Helical" evidence="8">
    <location>
        <begin position="119"/>
        <end position="136"/>
    </location>
</feature>
<keyword evidence="6 8" id="KW-0472">Membrane</keyword>
<gene>
    <name evidence="10" type="ORF">AMS68_005708</name>
</gene>
<feature type="transmembrane region" description="Helical" evidence="8">
    <location>
        <begin position="469"/>
        <end position="490"/>
    </location>
</feature>
<evidence type="ECO:0000313" key="11">
    <source>
        <dbReference type="Proteomes" id="UP000503462"/>
    </source>
</evidence>
<dbReference type="Gene3D" id="1.20.1250.20">
    <property type="entry name" value="MFS general substrate transporter like domains"/>
    <property type="match status" value="2"/>
</dbReference>
<name>A0A6H0XZU9_9PEZI</name>
<keyword evidence="5 8" id="KW-1133">Transmembrane helix</keyword>
<keyword evidence="11" id="KW-1185">Reference proteome</keyword>
<feature type="transmembrane region" description="Helical" evidence="8">
    <location>
        <begin position="408"/>
        <end position="430"/>
    </location>
</feature>
<evidence type="ECO:0000256" key="2">
    <source>
        <dbReference type="ARBA" id="ARBA00022448"/>
    </source>
</evidence>
<dbReference type="OrthoDB" id="433512at2759"/>
<dbReference type="NCBIfam" id="TIGR00887">
    <property type="entry name" value="2A0109"/>
    <property type="match status" value="1"/>
</dbReference>
<feature type="region of interest" description="Disordered" evidence="7">
    <location>
        <begin position="539"/>
        <end position="581"/>
    </location>
</feature>